<evidence type="ECO:0000256" key="1">
    <source>
        <dbReference type="SAM" id="MobiDB-lite"/>
    </source>
</evidence>
<comment type="caution">
    <text evidence="2">The sequence shown here is derived from an EMBL/GenBank/DDBJ whole genome shotgun (WGS) entry which is preliminary data.</text>
</comment>
<proteinExistence type="predicted"/>
<feature type="compositionally biased region" description="Low complexity" evidence="1">
    <location>
        <begin position="92"/>
        <end position="110"/>
    </location>
</feature>
<dbReference type="AlphaFoldDB" id="A0ABD2QB38"/>
<name>A0ABD2QB38_9PLAT</name>
<feature type="region of interest" description="Disordered" evidence="1">
    <location>
        <begin position="1"/>
        <end position="110"/>
    </location>
</feature>
<feature type="region of interest" description="Disordered" evidence="1">
    <location>
        <begin position="280"/>
        <end position="442"/>
    </location>
</feature>
<organism evidence="2 3">
    <name type="scientific">Cichlidogyrus casuarinus</name>
    <dbReference type="NCBI Taxonomy" id="1844966"/>
    <lineage>
        <taxon>Eukaryota</taxon>
        <taxon>Metazoa</taxon>
        <taxon>Spiralia</taxon>
        <taxon>Lophotrochozoa</taxon>
        <taxon>Platyhelminthes</taxon>
        <taxon>Monogenea</taxon>
        <taxon>Monopisthocotylea</taxon>
        <taxon>Dactylogyridea</taxon>
        <taxon>Ancyrocephalidae</taxon>
        <taxon>Cichlidogyrus</taxon>
    </lineage>
</organism>
<dbReference type="Proteomes" id="UP001626550">
    <property type="component" value="Unassembled WGS sequence"/>
</dbReference>
<protein>
    <submittedName>
        <fullName evidence="2">Uncharacterized protein</fullName>
    </submittedName>
</protein>
<keyword evidence="3" id="KW-1185">Reference proteome</keyword>
<feature type="compositionally biased region" description="Polar residues" evidence="1">
    <location>
        <begin position="78"/>
        <end position="91"/>
    </location>
</feature>
<feature type="region of interest" description="Disordered" evidence="1">
    <location>
        <begin position="231"/>
        <end position="266"/>
    </location>
</feature>
<dbReference type="EMBL" id="JBJKFK010000512">
    <property type="protein sequence ID" value="KAL3316618.1"/>
    <property type="molecule type" value="Genomic_DNA"/>
</dbReference>
<accession>A0ABD2QB38</accession>
<evidence type="ECO:0000313" key="2">
    <source>
        <dbReference type="EMBL" id="KAL3316618.1"/>
    </source>
</evidence>
<reference evidence="2 3" key="1">
    <citation type="submission" date="2024-11" db="EMBL/GenBank/DDBJ databases">
        <title>Adaptive evolution of stress response genes in parasites aligns with host niche diversity.</title>
        <authorList>
            <person name="Hahn C."/>
            <person name="Resl P."/>
        </authorList>
    </citation>
    <scope>NUCLEOTIDE SEQUENCE [LARGE SCALE GENOMIC DNA]</scope>
    <source>
        <strain evidence="2">EGGRZ-B1_66</strain>
        <tissue evidence="2">Body</tissue>
    </source>
</reference>
<feature type="compositionally biased region" description="Polar residues" evidence="1">
    <location>
        <begin position="280"/>
        <end position="293"/>
    </location>
</feature>
<sequence length="442" mass="47584">MQQQRKYPSNGHGQLAAIDSRIEEIRRQIGQTAHTPEEPPSPSTANDDLRASFLSPIGSAPAPHSPTTHSFERLISPHDTTPKISCSTPLGSSSSEMKPLSPSSALASSGLGSVYSKPPTAFPFDERLINCSRLNTYSSVLPGAGNIFSPLLSSSALDQSGEPEPCDPVDERIRQLDAEIMRGKTRPPVDYSKFRIRRKNDVSAIAANTTATSITTATLSPLNPLTVSVPSAISPQAPNKSPPVKSEDTSDFIKSMLSSSGGSDGIKKVELEMSSVDVSRASSTDLSQSQSLHKMSPVKSILKREPVVTQRSAPDGELTHASTKRAHSLSEVGALKPAKQPRPALDDTVFTSTMKMKREEKRRKKQQEELITSPKSTSSRRESTSSNVSKEPERRPSKIVPAIKQQLEMPKAGASITPGSKSQNSSKRSSKSDLLIKVISAR</sequence>
<gene>
    <name evidence="2" type="ORF">Ciccas_004736</name>
</gene>
<evidence type="ECO:0000313" key="3">
    <source>
        <dbReference type="Proteomes" id="UP001626550"/>
    </source>
</evidence>